<keyword evidence="2" id="KW-0378">Hydrolase</keyword>
<dbReference type="PANTHER" id="PTHR11358">
    <property type="entry name" value="ARGINASE/AGMATINASE"/>
    <property type="match status" value="1"/>
</dbReference>
<dbReference type="CDD" id="cd09988">
    <property type="entry name" value="Formimidoylglutamase"/>
    <property type="match status" value="1"/>
</dbReference>
<dbReference type="SUPFAM" id="SSF52768">
    <property type="entry name" value="Arginase/deacetylase"/>
    <property type="match status" value="1"/>
</dbReference>
<dbReference type="GO" id="GO:0046872">
    <property type="term" value="F:metal ion binding"/>
    <property type="evidence" value="ECO:0007669"/>
    <property type="project" value="UniProtKB-KW"/>
</dbReference>
<comment type="similarity">
    <text evidence="3">Belongs to the arginase family.</text>
</comment>
<evidence type="ECO:0000313" key="4">
    <source>
        <dbReference type="EMBL" id="KAJ3088759.1"/>
    </source>
</evidence>
<accession>A0AAD5SR53</accession>
<dbReference type="GO" id="GO:0008783">
    <property type="term" value="F:agmatinase activity"/>
    <property type="evidence" value="ECO:0007669"/>
    <property type="project" value="TreeGrafter"/>
</dbReference>
<evidence type="ECO:0008006" key="6">
    <source>
        <dbReference type="Google" id="ProtNLM"/>
    </source>
</evidence>
<dbReference type="InterPro" id="IPR023696">
    <property type="entry name" value="Ureohydrolase_dom_sf"/>
</dbReference>
<dbReference type="Pfam" id="PF00491">
    <property type="entry name" value="Arginase"/>
    <property type="match status" value="1"/>
</dbReference>
<dbReference type="EMBL" id="JADGJH010003795">
    <property type="protein sequence ID" value="KAJ3088759.1"/>
    <property type="molecule type" value="Genomic_DNA"/>
</dbReference>
<name>A0AAD5SR53_9FUNG</name>
<protein>
    <recommendedName>
        <fullName evidence="6">Arginase</fullName>
    </recommendedName>
</protein>
<proteinExistence type="inferred from homology"/>
<dbReference type="Gene3D" id="3.40.800.10">
    <property type="entry name" value="Ureohydrolase domain"/>
    <property type="match status" value="1"/>
</dbReference>
<keyword evidence="1" id="KW-0479">Metal-binding</keyword>
<dbReference type="PIRSF" id="PIRSF036979">
    <property type="entry name" value="Arginase"/>
    <property type="match status" value="1"/>
</dbReference>
<gene>
    <name evidence="4" type="ORF">HK100_007947</name>
</gene>
<dbReference type="GO" id="GO:0033389">
    <property type="term" value="P:putrescine biosynthetic process from arginine, via agmatine"/>
    <property type="evidence" value="ECO:0007669"/>
    <property type="project" value="TreeGrafter"/>
</dbReference>
<evidence type="ECO:0000313" key="5">
    <source>
        <dbReference type="Proteomes" id="UP001211907"/>
    </source>
</evidence>
<dbReference type="AlphaFoldDB" id="A0AAD5SR53"/>
<feature type="non-terminal residue" evidence="4">
    <location>
        <position position="276"/>
    </location>
</feature>
<organism evidence="4 5">
    <name type="scientific">Physocladia obscura</name>
    <dbReference type="NCBI Taxonomy" id="109957"/>
    <lineage>
        <taxon>Eukaryota</taxon>
        <taxon>Fungi</taxon>
        <taxon>Fungi incertae sedis</taxon>
        <taxon>Chytridiomycota</taxon>
        <taxon>Chytridiomycota incertae sedis</taxon>
        <taxon>Chytridiomycetes</taxon>
        <taxon>Chytridiales</taxon>
        <taxon>Chytriomycetaceae</taxon>
        <taxon>Physocladia</taxon>
    </lineage>
</organism>
<evidence type="ECO:0000256" key="2">
    <source>
        <dbReference type="ARBA" id="ARBA00022801"/>
    </source>
</evidence>
<evidence type="ECO:0000256" key="3">
    <source>
        <dbReference type="PROSITE-ProRule" id="PRU00742"/>
    </source>
</evidence>
<keyword evidence="5" id="KW-1185">Reference proteome</keyword>
<sequence>MTLDDRRVADLLTRGIGRDVTVVGFPYDEGVARNGGRIGARDGPAAFLKLLVDRRTGTAINPEKAIDLRHACSIPFVVGGGNDQSYPNASALLAHLSSRNATPPSLAVINIDAHLDVRLPTADGKAHSGTPFRQLLLDPRFVRHSRAAPGVPALPRFIEFAAQGSQCAQSHVDFVVQNGGDVVWLDDVQLRRSTRASFLDAIARLDGDRLFVSFDLDSVNSADAPGVSCPSPIGLSAQDALDICFESGKNPKVALFDLSELNPQIEEYRTARLTAM</sequence>
<evidence type="ECO:0000256" key="1">
    <source>
        <dbReference type="ARBA" id="ARBA00022723"/>
    </source>
</evidence>
<dbReference type="PANTHER" id="PTHR11358:SF26">
    <property type="entry name" value="GUANIDINO ACID HYDROLASE, MITOCHONDRIAL"/>
    <property type="match status" value="1"/>
</dbReference>
<reference evidence="4" key="1">
    <citation type="submission" date="2020-05" db="EMBL/GenBank/DDBJ databases">
        <title>Phylogenomic resolution of chytrid fungi.</title>
        <authorList>
            <person name="Stajich J.E."/>
            <person name="Amses K."/>
            <person name="Simmons R."/>
            <person name="Seto K."/>
            <person name="Myers J."/>
            <person name="Bonds A."/>
            <person name="Quandt C.A."/>
            <person name="Barry K."/>
            <person name="Liu P."/>
            <person name="Grigoriev I."/>
            <person name="Longcore J.E."/>
            <person name="James T.Y."/>
        </authorList>
    </citation>
    <scope>NUCLEOTIDE SEQUENCE</scope>
    <source>
        <strain evidence="4">JEL0513</strain>
    </source>
</reference>
<comment type="caution">
    <text evidence="4">The sequence shown here is derived from an EMBL/GenBank/DDBJ whole genome shotgun (WGS) entry which is preliminary data.</text>
</comment>
<dbReference type="Proteomes" id="UP001211907">
    <property type="component" value="Unassembled WGS sequence"/>
</dbReference>
<dbReference type="InterPro" id="IPR006035">
    <property type="entry name" value="Ureohydrolase"/>
</dbReference>
<dbReference type="PROSITE" id="PS51409">
    <property type="entry name" value="ARGINASE_2"/>
    <property type="match status" value="1"/>
</dbReference>